<dbReference type="InterPro" id="IPR003661">
    <property type="entry name" value="HisK_dim/P_dom"/>
</dbReference>
<organism evidence="9 10">
    <name type="scientific">Aquimarina brevivitae</name>
    <dbReference type="NCBI Taxonomy" id="323412"/>
    <lineage>
        <taxon>Bacteria</taxon>
        <taxon>Pseudomonadati</taxon>
        <taxon>Bacteroidota</taxon>
        <taxon>Flavobacteriia</taxon>
        <taxon>Flavobacteriales</taxon>
        <taxon>Flavobacteriaceae</taxon>
        <taxon>Aquimarina</taxon>
    </lineage>
</organism>
<dbReference type="PANTHER" id="PTHR45453">
    <property type="entry name" value="PHOSPHATE REGULON SENSOR PROTEIN PHOR"/>
    <property type="match status" value="1"/>
</dbReference>
<comment type="caution">
    <text evidence="9">The sequence shown here is derived from an EMBL/GenBank/DDBJ whole genome shotgun (WGS) entry which is preliminary data.</text>
</comment>
<dbReference type="Proteomes" id="UP000292262">
    <property type="component" value="Unassembled WGS sequence"/>
</dbReference>
<evidence type="ECO:0000256" key="4">
    <source>
        <dbReference type="ARBA" id="ARBA00022679"/>
    </source>
</evidence>
<dbReference type="GO" id="GO:0000155">
    <property type="term" value="F:phosphorelay sensor kinase activity"/>
    <property type="evidence" value="ECO:0007669"/>
    <property type="project" value="InterPro"/>
</dbReference>
<dbReference type="InterPro" id="IPR036890">
    <property type="entry name" value="HATPase_C_sf"/>
</dbReference>
<evidence type="ECO:0000256" key="2">
    <source>
        <dbReference type="ARBA" id="ARBA00012438"/>
    </source>
</evidence>
<dbReference type="CDD" id="cd00082">
    <property type="entry name" value="HisKA"/>
    <property type="match status" value="1"/>
</dbReference>
<dbReference type="InterPro" id="IPR004358">
    <property type="entry name" value="Sig_transdc_His_kin-like_C"/>
</dbReference>
<keyword evidence="7" id="KW-0812">Transmembrane</keyword>
<dbReference type="InterPro" id="IPR036097">
    <property type="entry name" value="HisK_dim/P_sf"/>
</dbReference>
<dbReference type="EMBL" id="SGXE01000006">
    <property type="protein sequence ID" value="RZS90719.1"/>
    <property type="molecule type" value="Genomic_DNA"/>
</dbReference>
<feature type="transmembrane region" description="Helical" evidence="7">
    <location>
        <begin position="210"/>
        <end position="234"/>
    </location>
</feature>
<sequence length="472" mass="53760">MPHYVIGMKTNRIKYLISISIVSFIALCLIQGYLLYNTYQLKKQVFVDDLKSSIDALNDVPEIQQLNEAWYLSIIQNLATYKNTVNTKKEVVQAIKTKTDSINAQFITLLQEVFEESEITHRISYKKEIQDIILYDNELPVDTVYSGAKTNTNLYLGSNQSNKEKVLLSTGKWFSKYDKNDAKALGIDGSLDVEIITGDYVSLTNWEKEVLLQMIGIFAISIVLLVFVVGLFYISFSTLLRQKKIATMRNDFINNITHELKTPLATLKVASKSLHNKEVLHHQEALENTIAIIDRQSNRLHRIVDQVLQKTIGAEELELNYEEVSLVPFITTIIEDFSLLNEANSVTIEWVAEEREMKVSFDAFLMTTVLLNILENAVKYGKDVVRISVNVIEDKQNYHISITDNGLGISPKEQERIFDKFYRVQTGNIHQVKGLGLGLYYAWQVIKAHQGELGVTSTLTEGTTFTITLPKR</sequence>
<protein>
    <recommendedName>
        <fullName evidence="2">histidine kinase</fullName>
        <ecNumber evidence="2">2.7.13.3</ecNumber>
    </recommendedName>
</protein>
<dbReference type="InterPro" id="IPR050351">
    <property type="entry name" value="BphY/WalK/GraS-like"/>
</dbReference>
<keyword evidence="7" id="KW-0472">Membrane</keyword>
<reference evidence="9 10" key="1">
    <citation type="submission" date="2019-02" db="EMBL/GenBank/DDBJ databases">
        <title>Genomic Encyclopedia of Type Strains, Phase IV (KMG-IV): sequencing the most valuable type-strain genomes for metagenomic binning, comparative biology and taxonomic classification.</title>
        <authorList>
            <person name="Goeker M."/>
        </authorList>
    </citation>
    <scope>NUCLEOTIDE SEQUENCE [LARGE SCALE GENOMIC DNA]</scope>
    <source>
        <strain evidence="9 10">DSM 17196</strain>
    </source>
</reference>
<dbReference type="SUPFAM" id="SSF47384">
    <property type="entry name" value="Homodimeric domain of signal transducing histidine kinase"/>
    <property type="match status" value="1"/>
</dbReference>
<dbReference type="PROSITE" id="PS50109">
    <property type="entry name" value="HIS_KIN"/>
    <property type="match status" value="1"/>
</dbReference>
<dbReference type="GO" id="GO:0005886">
    <property type="term" value="C:plasma membrane"/>
    <property type="evidence" value="ECO:0007669"/>
    <property type="project" value="TreeGrafter"/>
</dbReference>
<dbReference type="SMART" id="SM00387">
    <property type="entry name" value="HATPase_c"/>
    <property type="match status" value="1"/>
</dbReference>
<dbReference type="PANTHER" id="PTHR45453:SF1">
    <property type="entry name" value="PHOSPHATE REGULON SENSOR PROTEIN PHOR"/>
    <property type="match status" value="1"/>
</dbReference>
<comment type="catalytic activity">
    <reaction evidence="1">
        <text>ATP + protein L-histidine = ADP + protein N-phospho-L-histidine.</text>
        <dbReference type="EC" id="2.7.13.3"/>
    </reaction>
</comment>
<dbReference type="Pfam" id="PF00512">
    <property type="entry name" value="HisKA"/>
    <property type="match status" value="1"/>
</dbReference>
<evidence type="ECO:0000256" key="6">
    <source>
        <dbReference type="ARBA" id="ARBA00023012"/>
    </source>
</evidence>
<keyword evidence="10" id="KW-1185">Reference proteome</keyword>
<dbReference type="Gene3D" id="3.30.565.10">
    <property type="entry name" value="Histidine kinase-like ATPase, C-terminal domain"/>
    <property type="match status" value="1"/>
</dbReference>
<dbReference type="InterPro" id="IPR003594">
    <property type="entry name" value="HATPase_dom"/>
</dbReference>
<dbReference type="SUPFAM" id="SSF55874">
    <property type="entry name" value="ATPase domain of HSP90 chaperone/DNA topoisomerase II/histidine kinase"/>
    <property type="match status" value="1"/>
</dbReference>
<dbReference type="InterPro" id="IPR005467">
    <property type="entry name" value="His_kinase_dom"/>
</dbReference>
<evidence type="ECO:0000313" key="10">
    <source>
        <dbReference type="Proteomes" id="UP000292262"/>
    </source>
</evidence>
<keyword evidence="5" id="KW-0418">Kinase</keyword>
<keyword evidence="7" id="KW-1133">Transmembrane helix</keyword>
<dbReference type="Gene3D" id="1.10.287.130">
    <property type="match status" value="1"/>
</dbReference>
<evidence type="ECO:0000256" key="7">
    <source>
        <dbReference type="SAM" id="Phobius"/>
    </source>
</evidence>
<evidence type="ECO:0000259" key="8">
    <source>
        <dbReference type="PROSITE" id="PS50109"/>
    </source>
</evidence>
<dbReference type="PRINTS" id="PR00344">
    <property type="entry name" value="BCTRLSENSOR"/>
</dbReference>
<gene>
    <name evidence="9" type="ORF">EV197_3249</name>
</gene>
<keyword evidence="6" id="KW-0902">Two-component regulatory system</keyword>
<feature type="transmembrane region" description="Helical" evidence="7">
    <location>
        <begin position="15"/>
        <end position="36"/>
    </location>
</feature>
<evidence type="ECO:0000313" key="9">
    <source>
        <dbReference type="EMBL" id="RZS90719.1"/>
    </source>
</evidence>
<evidence type="ECO:0000256" key="5">
    <source>
        <dbReference type="ARBA" id="ARBA00022777"/>
    </source>
</evidence>
<feature type="domain" description="Histidine kinase" evidence="8">
    <location>
        <begin position="255"/>
        <end position="472"/>
    </location>
</feature>
<name>A0A4V2F4W3_9FLAO</name>
<dbReference type="GO" id="GO:0016036">
    <property type="term" value="P:cellular response to phosphate starvation"/>
    <property type="evidence" value="ECO:0007669"/>
    <property type="project" value="TreeGrafter"/>
</dbReference>
<dbReference type="CDD" id="cd00075">
    <property type="entry name" value="HATPase"/>
    <property type="match status" value="1"/>
</dbReference>
<dbReference type="GO" id="GO:0004721">
    <property type="term" value="F:phosphoprotein phosphatase activity"/>
    <property type="evidence" value="ECO:0007669"/>
    <property type="project" value="TreeGrafter"/>
</dbReference>
<dbReference type="SMART" id="SM00388">
    <property type="entry name" value="HisKA"/>
    <property type="match status" value="1"/>
</dbReference>
<evidence type="ECO:0000256" key="1">
    <source>
        <dbReference type="ARBA" id="ARBA00000085"/>
    </source>
</evidence>
<keyword evidence="3" id="KW-0597">Phosphoprotein</keyword>
<dbReference type="EC" id="2.7.13.3" evidence="2"/>
<accession>A0A4V2F4W3</accession>
<dbReference type="Pfam" id="PF02518">
    <property type="entry name" value="HATPase_c"/>
    <property type="match status" value="1"/>
</dbReference>
<dbReference type="AlphaFoldDB" id="A0A4V2F4W3"/>
<dbReference type="FunFam" id="3.30.565.10:FF:000006">
    <property type="entry name" value="Sensor histidine kinase WalK"/>
    <property type="match status" value="1"/>
</dbReference>
<evidence type="ECO:0000256" key="3">
    <source>
        <dbReference type="ARBA" id="ARBA00022553"/>
    </source>
</evidence>
<keyword evidence="4" id="KW-0808">Transferase</keyword>
<proteinExistence type="predicted"/>